<dbReference type="PANTHER" id="PTHR36985:SF1">
    <property type="entry name" value="TRANSLOCATION AND ASSEMBLY MODULE SUBUNIT TAMB"/>
    <property type="match status" value="1"/>
</dbReference>
<feature type="domain" description="Translocation and assembly module TamB C-terminal" evidence="6">
    <location>
        <begin position="991"/>
        <end position="1419"/>
    </location>
</feature>
<name>A0A369ADC0_9FLAO</name>
<comment type="subcellular location">
    <subcellularLocation>
        <location evidence="1">Membrane</location>
        <topology evidence="1">Single-pass membrane protein</topology>
    </subcellularLocation>
</comment>
<evidence type="ECO:0000313" key="8">
    <source>
        <dbReference type="Proteomes" id="UP000253517"/>
    </source>
</evidence>
<keyword evidence="3" id="KW-1133">Transmembrane helix</keyword>
<evidence type="ECO:0000313" key="7">
    <source>
        <dbReference type="EMBL" id="RCX05424.1"/>
    </source>
</evidence>
<accession>A0A369ADC0</accession>
<dbReference type="PANTHER" id="PTHR36985">
    <property type="entry name" value="TRANSLOCATION AND ASSEMBLY MODULE SUBUNIT TAMB"/>
    <property type="match status" value="1"/>
</dbReference>
<keyword evidence="4" id="KW-0472">Membrane</keyword>
<organism evidence="7 8">
    <name type="scientific">Schleiferia thermophila</name>
    <dbReference type="NCBI Taxonomy" id="884107"/>
    <lineage>
        <taxon>Bacteria</taxon>
        <taxon>Pseudomonadati</taxon>
        <taxon>Bacteroidota</taxon>
        <taxon>Flavobacteriia</taxon>
        <taxon>Flavobacteriales</taxon>
        <taxon>Schleiferiaceae</taxon>
        <taxon>Schleiferia</taxon>
    </lineage>
</organism>
<feature type="region of interest" description="Disordered" evidence="5">
    <location>
        <begin position="1439"/>
        <end position="1459"/>
    </location>
</feature>
<dbReference type="EMBL" id="QPJS01000001">
    <property type="protein sequence ID" value="RCX05424.1"/>
    <property type="molecule type" value="Genomic_DNA"/>
</dbReference>
<sequence length="1459" mass="166009">MALLLANPIVQSYLAQQAIVWLRKNKNIDIRLEKVQLIFPNQVGLKNAVLYDDYGDTVIYINKLRLSFTSFGNDFQNIVLSKAYFDSTHFYLLTHPGDSINGFMHFLDKLQTSQQDSTPGTFRLRINDIHFDKFRFKRIDVNNPKLPAFDVYNAHLRFRNFILSEDSIHAKLTKAYGTDDGFFNIEFLESDLTYADDHLSVFGLKAKTSESNLNVTARLLYNSPEAFNQFADSILLEVDFKPSTVSVGEIRSLLPIFPMIDDFRLAGKFYGSLNDFQLNLNQLDVGNITTLSGDFFLRNLIENPSDLYLNLQIHQFTSNLIHSAHLYQIVLNDSLPEILYNETEFTASGQIIGNFTKMEAKIDFLVNKQEKLNLQFSLSELQNTPIYSAYIQLEDVQMGNILQVPSLGKTTGTFDLRGRSFNPEDIILTVKGNINRIKYEKYTYQDIKINEFVLSPEGYSGNIFVNDPYLNARVKINNQGKSSLDFTEFAIHLIHSNPLKLLWTSDSLTHLSLNVRGVIDFRQTANPVGNIVINELNAENTIGYYHFEEIKILAKYHEKRYNVVLHSDLADMSITGTYSLSKLQDYLDDWIGKRTWKIPMDKVSYRDVNFSIDGTFKNLDALFSLFYLDYIKIETGTRIHLKYDGNHSNIQLNLQSPGVKYDKIQTGKLTAQISYDESYVTTAIIQLKKSRYDEINLEAVTVTVVNTLDSNSFEILWDKTDSLPSIGHIDGWLVKNKLNQFRLHFDNSNFNIGSEYFIINPNNYFDFEENKISVNNFQIINGQRTLLANGMISESPFEVLRVNFNDFRIDLFNIFLRPIHSKLDGIMQGEVILSNLLKEPKFASDFKVDSLILNNNFVGDLFFTSDWNPESQIISVNSYITRGQLRTLETSGTITSVRDFEYDFRILTTRFRINALSPILGDFVQNLRGTVNSDLHLKGRTGELNIDGKVIFPNLGLTIPMLGTDYNIEGAPTVTINNRRINFSELIIRDTKTNSQAVLNGEILHNNFSDFRLNFLIDANKFLALNTTASSDNLYYGTAYVTGKIAITGPVDEAIIDVNVRTEKGTLFALPLNNPTEVGRQSFIKFVEPTSEKKDERPTINTGGFTLRFTIEVTPDAEAQLILDDRYNDMMRANGSGKLTLTVPPSGNIHLVGSYQISKGVYNFNFQGLISRKFIIEPGSSITFTGDPLAANLDITTRYSTRTTLRGLLTDERFTNTRTQVDLLLKISGIMFQPEISFDLQVPRAAPMVQTEINNALADRDRLTRQAFSLLLLNSFMMDDFTVANTSTSSTLVYDAFVNQISNLIGQRLKGVDIRLGYSQTNLQGQGNINQQQDLELGISTTLFNDRFVINTNFDISTQQSPGNVRRNDFAGDVELEYLITPDGKVRAKAFNRSLQNRIGLEQVGDYAQGVGISYRTNFDSWFSDIFRMRRKKTKENIHFEEPDTTTDSSSSWYPKNIE</sequence>
<gene>
    <name evidence="7" type="ORF">DES35_101709</name>
</gene>
<evidence type="ECO:0000259" key="6">
    <source>
        <dbReference type="Pfam" id="PF04357"/>
    </source>
</evidence>
<keyword evidence="8" id="KW-1185">Reference proteome</keyword>
<dbReference type="GO" id="GO:0009306">
    <property type="term" value="P:protein secretion"/>
    <property type="evidence" value="ECO:0007669"/>
    <property type="project" value="InterPro"/>
</dbReference>
<keyword evidence="2" id="KW-0812">Transmembrane</keyword>
<dbReference type="Pfam" id="PF04357">
    <property type="entry name" value="TamB"/>
    <property type="match status" value="1"/>
</dbReference>
<reference evidence="7 8" key="1">
    <citation type="submission" date="2018-07" db="EMBL/GenBank/DDBJ databases">
        <title>Genomic Encyclopedia of Type Strains, Phase IV (KMG-IV): sequencing the most valuable type-strain genomes for metagenomic binning, comparative biology and taxonomic classification.</title>
        <authorList>
            <person name="Goeker M."/>
        </authorList>
    </citation>
    <scope>NUCLEOTIDE SEQUENCE [LARGE SCALE GENOMIC DNA]</scope>
    <source>
        <strain evidence="7 8">DSM 21410</strain>
    </source>
</reference>
<evidence type="ECO:0000256" key="1">
    <source>
        <dbReference type="ARBA" id="ARBA00004167"/>
    </source>
</evidence>
<dbReference type="InterPro" id="IPR007452">
    <property type="entry name" value="TamB_C"/>
</dbReference>
<dbReference type="GO" id="GO:0005886">
    <property type="term" value="C:plasma membrane"/>
    <property type="evidence" value="ECO:0007669"/>
    <property type="project" value="InterPro"/>
</dbReference>
<evidence type="ECO:0000256" key="2">
    <source>
        <dbReference type="ARBA" id="ARBA00022692"/>
    </source>
</evidence>
<comment type="caution">
    <text evidence="7">The sequence shown here is derived from an EMBL/GenBank/DDBJ whole genome shotgun (WGS) entry which is preliminary data.</text>
</comment>
<evidence type="ECO:0000256" key="3">
    <source>
        <dbReference type="ARBA" id="ARBA00022989"/>
    </source>
</evidence>
<protein>
    <submittedName>
        <fullName evidence="7">Uncharacterized protein DUF490</fullName>
    </submittedName>
</protein>
<evidence type="ECO:0000256" key="5">
    <source>
        <dbReference type="SAM" id="MobiDB-lite"/>
    </source>
</evidence>
<evidence type="ECO:0000256" key="4">
    <source>
        <dbReference type="ARBA" id="ARBA00023136"/>
    </source>
</evidence>
<proteinExistence type="predicted"/>
<dbReference type="Proteomes" id="UP000253517">
    <property type="component" value="Unassembled WGS sequence"/>
</dbReference>